<dbReference type="STRING" id="144197.ENSSPAP00000000165"/>
<sequence length="458" mass="51016">STIWPVIHTKAQVYSIKNDSFMNLGININNSFVEFYKNLYNSESDCHSDSLTHDFLSAVNLPQASDAQRELLNRPITREEVMEAISALKNNKAPGPDSLTPEFYKAFCDLLIDPLLDMLSYSFNSGGLPHTMMDANIFLILKKGKAAEDCASYRPISLLDVDRKLLAKILARRLEGILSDIISVDQTGFISGRNSSNNTRRLLNLIQHSSGSKAKSLVISLDAEKAFDRTEQPYLLKVLSKFNLGDNFIKWISLLYAAPQASVITNGLKSPAFTVRSVCRQGCPASPLLFALAIEPLVEALRNDLLLSGIEIGPIHYKISLYCDDVLLFLSNPVISIARAVEIISDFSCFSGYRINYSKSEAMPLTPNLSWSPSCSTPFRWSPSGFVYLGIKITPSIYGLYKANFVPLIRRIEEDLARSTALPLSLLGRVHPFKMSILPRLLYPFQMIPCSLNTQITL</sequence>
<dbReference type="CDD" id="cd01650">
    <property type="entry name" value="RT_nLTR_like"/>
    <property type="match status" value="1"/>
</dbReference>
<accession>A0A3B4YV99</accession>
<dbReference type="InterPro" id="IPR043502">
    <property type="entry name" value="DNA/RNA_pol_sf"/>
</dbReference>
<dbReference type="SUPFAM" id="SSF56672">
    <property type="entry name" value="DNA/RNA polymerases"/>
    <property type="match status" value="1"/>
</dbReference>
<protein>
    <recommendedName>
        <fullName evidence="1">Reverse transcriptase domain-containing protein</fullName>
    </recommendedName>
</protein>
<dbReference type="PANTHER" id="PTHR31635">
    <property type="entry name" value="REVERSE TRANSCRIPTASE DOMAIN-CONTAINING PROTEIN-RELATED"/>
    <property type="match status" value="1"/>
</dbReference>
<dbReference type="AlphaFoldDB" id="A0A3B4YV99"/>
<proteinExistence type="predicted"/>
<dbReference type="Ensembl" id="ENSSPAT00000000170.1">
    <property type="protein sequence ID" value="ENSSPAP00000000165.1"/>
    <property type="gene ID" value="ENSSPAG00000000151.1"/>
</dbReference>
<dbReference type="Pfam" id="PF00078">
    <property type="entry name" value="RVT_1"/>
    <property type="match status" value="1"/>
</dbReference>
<reference evidence="2" key="1">
    <citation type="submission" date="2023-09" db="UniProtKB">
        <authorList>
            <consortium name="Ensembl"/>
        </authorList>
    </citation>
    <scope>IDENTIFICATION</scope>
</reference>
<feature type="domain" description="Reverse transcriptase" evidence="1">
    <location>
        <begin position="121"/>
        <end position="393"/>
    </location>
</feature>
<evidence type="ECO:0000259" key="1">
    <source>
        <dbReference type="PROSITE" id="PS50878"/>
    </source>
</evidence>
<dbReference type="PROSITE" id="PS50878">
    <property type="entry name" value="RT_POL"/>
    <property type="match status" value="1"/>
</dbReference>
<organism evidence="2">
    <name type="scientific">Stegastes partitus</name>
    <name type="common">bicolor damselfish</name>
    <dbReference type="NCBI Taxonomy" id="144197"/>
    <lineage>
        <taxon>Eukaryota</taxon>
        <taxon>Metazoa</taxon>
        <taxon>Chordata</taxon>
        <taxon>Craniata</taxon>
        <taxon>Vertebrata</taxon>
        <taxon>Euteleostomi</taxon>
        <taxon>Actinopterygii</taxon>
        <taxon>Neopterygii</taxon>
        <taxon>Teleostei</taxon>
        <taxon>Neoteleostei</taxon>
        <taxon>Acanthomorphata</taxon>
        <taxon>Ovalentaria</taxon>
        <taxon>Pomacentridae</taxon>
        <taxon>Stegastes</taxon>
    </lineage>
</organism>
<dbReference type="PANTHER" id="PTHR31635:SF196">
    <property type="entry name" value="REVERSE TRANSCRIPTASE DOMAIN-CONTAINING PROTEIN-RELATED"/>
    <property type="match status" value="1"/>
</dbReference>
<name>A0A3B4YV99_9TELE</name>
<dbReference type="GeneTree" id="ENSGT00940000163630"/>
<dbReference type="InterPro" id="IPR000477">
    <property type="entry name" value="RT_dom"/>
</dbReference>
<evidence type="ECO:0000313" key="2">
    <source>
        <dbReference type="Ensembl" id="ENSSPAP00000000165.1"/>
    </source>
</evidence>